<evidence type="ECO:0000256" key="1">
    <source>
        <dbReference type="ARBA" id="ARBA00001946"/>
    </source>
</evidence>
<dbReference type="GO" id="GO:0017110">
    <property type="term" value="F:nucleoside diphosphate phosphatase activity"/>
    <property type="evidence" value="ECO:0007669"/>
    <property type="project" value="InterPro"/>
</dbReference>
<comment type="cofactor">
    <cofactor evidence="1 6">
        <name>Mg(2+)</name>
        <dbReference type="ChEBI" id="CHEBI:18420"/>
    </cofactor>
</comment>
<dbReference type="PROSITE" id="PS00893">
    <property type="entry name" value="NUDIX_BOX"/>
    <property type="match status" value="1"/>
</dbReference>
<dbReference type="GO" id="GO:0004787">
    <property type="term" value="F:thiamine diphosphate phosphatase activity"/>
    <property type="evidence" value="ECO:0007669"/>
    <property type="project" value="InterPro"/>
</dbReference>
<protein>
    <recommendedName>
        <fullName evidence="4 6">Phosphatase NudJ</fullName>
        <ecNumber evidence="6">3.6.1.-</ecNumber>
    </recommendedName>
</protein>
<dbReference type="SUPFAM" id="SSF55811">
    <property type="entry name" value="Nudix"/>
    <property type="match status" value="1"/>
</dbReference>
<keyword evidence="5 6" id="KW-0378">Hydrolase</keyword>
<evidence type="ECO:0000313" key="8">
    <source>
        <dbReference type="EMBL" id="ADZ90612.1"/>
    </source>
</evidence>
<dbReference type="GO" id="GO:0017111">
    <property type="term" value="F:ribonucleoside triphosphate phosphatase activity"/>
    <property type="evidence" value="ECO:0007669"/>
    <property type="project" value="InterPro"/>
</dbReference>
<dbReference type="HOGENOM" id="CLU_037162_6_1_6"/>
<dbReference type="eggNOG" id="COG1051">
    <property type="taxonomic scope" value="Bacteria"/>
</dbReference>
<keyword evidence="6" id="KW-0460">Magnesium</keyword>
<organism evidence="8 9">
    <name type="scientific">Marinomonas mediterranea (strain ATCC 700492 / JCM 21426 / NBRC 103028 / MMB-1)</name>
    <dbReference type="NCBI Taxonomy" id="717774"/>
    <lineage>
        <taxon>Bacteria</taxon>
        <taxon>Pseudomonadati</taxon>
        <taxon>Pseudomonadota</taxon>
        <taxon>Gammaproteobacteria</taxon>
        <taxon>Oceanospirillales</taxon>
        <taxon>Oceanospirillaceae</taxon>
        <taxon>Marinomonas</taxon>
    </lineage>
</organism>
<dbReference type="PANTHER" id="PTHR43222:SF11">
    <property type="entry name" value="PHOSPHATASE NUDJ"/>
    <property type="match status" value="1"/>
</dbReference>
<dbReference type="PATRIC" id="fig|717774.3.peg.1388"/>
<dbReference type="EC" id="3.6.1.-" evidence="6"/>
<evidence type="ECO:0000313" key="9">
    <source>
        <dbReference type="Proteomes" id="UP000001062"/>
    </source>
</evidence>
<evidence type="ECO:0000256" key="2">
    <source>
        <dbReference type="ARBA" id="ARBA00007608"/>
    </source>
</evidence>
<dbReference type="InterPro" id="IPR033713">
    <property type="entry name" value="NudJ"/>
</dbReference>
<evidence type="ECO:0000256" key="4">
    <source>
        <dbReference type="ARBA" id="ARBA00015552"/>
    </source>
</evidence>
<dbReference type="STRING" id="717774.Marme_1339"/>
<evidence type="ECO:0000256" key="5">
    <source>
        <dbReference type="ARBA" id="ARBA00022801"/>
    </source>
</evidence>
<name>F2JWD9_MARM1</name>
<sequence length="154" mass="17403">MSKKNGQPHLTVAAIVQKDNHFLMVKEIQDGIEVLNQPAGHVENNESLTSAVIRETLEESGWLVEPKGVLGFYTLTPHPEADTYHRICIVCDAIEQTSKELDLDIIESMWVHENEIEKHALRSPLVKKCIDDFLSSQKRNASLIPLNVICNDYL</sequence>
<feature type="domain" description="Nudix hydrolase" evidence="7">
    <location>
        <begin position="7"/>
        <end position="134"/>
    </location>
</feature>
<evidence type="ECO:0000259" key="7">
    <source>
        <dbReference type="PROSITE" id="PS51462"/>
    </source>
</evidence>
<evidence type="ECO:0000256" key="6">
    <source>
        <dbReference type="RuleBase" id="RU364043"/>
    </source>
</evidence>
<dbReference type="EMBL" id="CP002583">
    <property type="protein sequence ID" value="ADZ90612.1"/>
    <property type="molecule type" value="Genomic_DNA"/>
</dbReference>
<dbReference type="KEGG" id="mme:Marme_1339"/>
<dbReference type="InterPro" id="IPR020084">
    <property type="entry name" value="NUDIX_hydrolase_CS"/>
</dbReference>
<dbReference type="InterPro" id="IPR000086">
    <property type="entry name" value="NUDIX_hydrolase_dom"/>
</dbReference>
<dbReference type="Proteomes" id="UP000001062">
    <property type="component" value="Chromosome"/>
</dbReference>
<evidence type="ECO:0000256" key="3">
    <source>
        <dbReference type="ARBA" id="ARBA00011245"/>
    </source>
</evidence>
<comment type="similarity">
    <text evidence="2 6">Belongs to the Nudix hydrolase family. NudJ subfamily.</text>
</comment>
<proteinExistence type="inferred from homology"/>
<dbReference type="Gene3D" id="3.90.79.10">
    <property type="entry name" value="Nucleoside Triphosphate Pyrophosphohydrolase"/>
    <property type="match status" value="1"/>
</dbReference>
<dbReference type="CDD" id="cd03675">
    <property type="entry name" value="NUDIX_Hydrolase"/>
    <property type="match status" value="1"/>
</dbReference>
<accession>F2JWD9</accession>
<gene>
    <name evidence="6" type="primary">nudJ</name>
    <name evidence="8" type="ordered locus">Marme_1339</name>
</gene>
<reference evidence="8 9" key="1">
    <citation type="journal article" date="2012" name="Stand. Genomic Sci.">
        <title>Complete genome sequence of the melanogenic marine bacterium Marinomonas mediterranea type strain (MMB-1(T)).</title>
        <authorList>
            <person name="Lucas-Elio P."/>
            <person name="Goodwin L."/>
            <person name="Woyke T."/>
            <person name="Pitluck S."/>
            <person name="Nolan M."/>
            <person name="Kyrpides N.C."/>
            <person name="Detter J.C."/>
            <person name="Copeland A."/>
            <person name="Teshima H."/>
            <person name="Bruce D."/>
            <person name="Detter C."/>
            <person name="Tapia R."/>
            <person name="Han S."/>
            <person name="Land M.L."/>
            <person name="Ivanova N."/>
            <person name="Mikhailova N."/>
            <person name="Johnston A.W."/>
            <person name="Sanchez-Amat A."/>
        </authorList>
    </citation>
    <scope>NUCLEOTIDE SEQUENCE [LARGE SCALE GENOMIC DNA]</scope>
    <source>
        <strain evidence="9">ATCC 700492 / JCM 21426 / NBRC 103028 / MMB-1</strain>
    </source>
</reference>
<dbReference type="Pfam" id="PF00293">
    <property type="entry name" value="NUDIX"/>
    <property type="match status" value="1"/>
</dbReference>
<comment type="subunit">
    <text evidence="3 6">Monomer.</text>
</comment>
<keyword evidence="9" id="KW-1185">Reference proteome</keyword>
<dbReference type="InterPro" id="IPR015797">
    <property type="entry name" value="NUDIX_hydrolase-like_dom_sf"/>
</dbReference>
<dbReference type="PROSITE" id="PS51462">
    <property type="entry name" value="NUDIX"/>
    <property type="match status" value="1"/>
</dbReference>
<dbReference type="PANTHER" id="PTHR43222">
    <property type="entry name" value="NUDIX HYDROLASE 23"/>
    <property type="match status" value="1"/>
</dbReference>
<dbReference type="AlphaFoldDB" id="F2JWD9"/>